<dbReference type="Proteomes" id="UP001597040">
    <property type="component" value="Unassembled WGS sequence"/>
</dbReference>
<gene>
    <name evidence="2" type="primary">gerPC</name>
    <name evidence="2" type="ORF">ACFQ3N_11485</name>
</gene>
<proteinExistence type="predicted"/>
<sequence>MNSNEWNNFLYNLHHINQQQEEKIKTLEEKIDQLERKVQEKSNNTVEKVEYHFDQLKIENLNGTLHIGLSPNDLNNIEEFDVAQTNKNQPTPPPLKQTLMSELNGYVQETCPSLIQQLSDQYNRPIDEEYQTMMIQDIAKQLPQRIAYYEEEAKKTIRTESDEQLKEYITNHIKKEINHSLTNYMQAKDSKGDEQ</sequence>
<reference evidence="3" key="1">
    <citation type="journal article" date="2019" name="Int. J. Syst. Evol. Microbiol.">
        <title>The Global Catalogue of Microorganisms (GCM) 10K type strain sequencing project: providing services to taxonomists for standard genome sequencing and annotation.</title>
        <authorList>
            <consortium name="The Broad Institute Genomics Platform"/>
            <consortium name="The Broad Institute Genome Sequencing Center for Infectious Disease"/>
            <person name="Wu L."/>
            <person name="Ma J."/>
        </authorList>
    </citation>
    <scope>NUCLEOTIDE SEQUENCE [LARGE SCALE GENOMIC DNA]</scope>
    <source>
        <strain evidence="3">CCUG 56754</strain>
    </source>
</reference>
<evidence type="ECO:0000313" key="2">
    <source>
        <dbReference type="EMBL" id="MFD1039006.1"/>
    </source>
</evidence>
<dbReference type="RefSeq" id="WP_390362534.1">
    <property type="nucleotide sequence ID" value="NZ_JBHTKJ010000029.1"/>
</dbReference>
<evidence type="ECO:0000256" key="1">
    <source>
        <dbReference type="SAM" id="Coils"/>
    </source>
</evidence>
<organism evidence="2 3">
    <name type="scientific">Virgibacillus byunsanensis</name>
    <dbReference type="NCBI Taxonomy" id="570945"/>
    <lineage>
        <taxon>Bacteria</taxon>
        <taxon>Bacillati</taxon>
        <taxon>Bacillota</taxon>
        <taxon>Bacilli</taxon>
        <taxon>Bacillales</taxon>
        <taxon>Bacillaceae</taxon>
        <taxon>Virgibacillus</taxon>
    </lineage>
</organism>
<name>A0ABW3LKU5_9BACI</name>
<keyword evidence="3" id="KW-1185">Reference proteome</keyword>
<comment type="caution">
    <text evidence="2">The sequence shown here is derived from an EMBL/GenBank/DDBJ whole genome shotgun (WGS) entry which is preliminary data.</text>
</comment>
<dbReference type="InterPro" id="IPR019673">
    <property type="entry name" value="Spore_germination_GerPC"/>
</dbReference>
<feature type="coiled-coil region" evidence="1">
    <location>
        <begin position="10"/>
        <end position="44"/>
    </location>
</feature>
<dbReference type="EMBL" id="JBHTKJ010000029">
    <property type="protein sequence ID" value="MFD1039006.1"/>
    <property type="molecule type" value="Genomic_DNA"/>
</dbReference>
<protein>
    <submittedName>
        <fullName evidence="2">Spore germination protein GerPC</fullName>
    </submittedName>
</protein>
<accession>A0ABW3LKU5</accession>
<keyword evidence="1" id="KW-0175">Coiled coil</keyword>
<evidence type="ECO:0000313" key="3">
    <source>
        <dbReference type="Proteomes" id="UP001597040"/>
    </source>
</evidence>
<dbReference type="Pfam" id="PF10737">
    <property type="entry name" value="GerPC"/>
    <property type="match status" value="1"/>
</dbReference>